<feature type="region of interest" description="Disordered" evidence="1">
    <location>
        <begin position="1"/>
        <end position="24"/>
    </location>
</feature>
<dbReference type="PROSITE" id="PS50878">
    <property type="entry name" value="RT_POL"/>
    <property type="match status" value="1"/>
</dbReference>
<feature type="compositionally biased region" description="Polar residues" evidence="1">
    <location>
        <begin position="1"/>
        <end position="11"/>
    </location>
</feature>
<dbReference type="PANTHER" id="PTHR19446">
    <property type="entry name" value="REVERSE TRANSCRIPTASES"/>
    <property type="match status" value="1"/>
</dbReference>
<name>A0A6J8AKH9_MYTCO</name>
<proteinExistence type="predicted"/>
<dbReference type="EMBL" id="CACVKT020001607">
    <property type="protein sequence ID" value="CAC5369599.1"/>
    <property type="molecule type" value="Genomic_DNA"/>
</dbReference>
<dbReference type="InterPro" id="IPR000477">
    <property type="entry name" value="RT_dom"/>
</dbReference>
<feature type="domain" description="Reverse transcriptase" evidence="2">
    <location>
        <begin position="50"/>
        <end position="271"/>
    </location>
</feature>
<protein>
    <recommendedName>
        <fullName evidence="2">Reverse transcriptase domain-containing protein</fullName>
    </recommendedName>
</protein>
<accession>A0A6J8AKH9</accession>
<evidence type="ECO:0000313" key="4">
    <source>
        <dbReference type="Proteomes" id="UP000507470"/>
    </source>
</evidence>
<gene>
    <name evidence="3" type="ORF">MCOR_8738</name>
</gene>
<evidence type="ECO:0000259" key="2">
    <source>
        <dbReference type="PROSITE" id="PS50878"/>
    </source>
</evidence>
<dbReference type="OrthoDB" id="6283029at2759"/>
<dbReference type="Proteomes" id="UP000507470">
    <property type="component" value="Unassembled WGS sequence"/>
</dbReference>
<keyword evidence="4" id="KW-1185">Reference proteome</keyword>
<dbReference type="AlphaFoldDB" id="A0A6J8AKH9"/>
<evidence type="ECO:0000313" key="3">
    <source>
        <dbReference type="EMBL" id="CAC5369599.1"/>
    </source>
</evidence>
<evidence type="ECO:0000256" key="1">
    <source>
        <dbReference type="SAM" id="MobiDB-lite"/>
    </source>
</evidence>
<dbReference type="Pfam" id="PF00078">
    <property type="entry name" value="RVT_1"/>
    <property type="match status" value="1"/>
</dbReference>
<organism evidence="3 4">
    <name type="scientific">Mytilus coruscus</name>
    <name type="common">Sea mussel</name>
    <dbReference type="NCBI Taxonomy" id="42192"/>
    <lineage>
        <taxon>Eukaryota</taxon>
        <taxon>Metazoa</taxon>
        <taxon>Spiralia</taxon>
        <taxon>Lophotrochozoa</taxon>
        <taxon>Mollusca</taxon>
        <taxon>Bivalvia</taxon>
        <taxon>Autobranchia</taxon>
        <taxon>Pteriomorphia</taxon>
        <taxon>Mytilida</taxon>
        <taxon>Mytiloidea</taxon>
        <taxon>Mytilidae</taxon>
        <taxon>Mytilinae</taxon>
        <taxon>Mytilus</taxon>
    </lineage>
</organism>
<sequence length="271" mass="31097">MQSNITMSEMKQSIRKLKEKKSPSPHDITNEMLQHLGNSALNTLLDIFNLSWRQGQVPQCWKEAIMMPILKKGKNKSKASKNIIRHKQAGFRQYTNTEDQTTHLSQVVEDAFQSKKVTLAVFVDIQRAFDKVGKDGLLTKLLRYGISGRMYKRIKSYLYKRRARVLVNGQYGRKVLLKQGVPQEGVLPPTLCILFMNDLVQELPKGVQSALYADALVLWCSEEYATTAKYRIKTAFDIVVTWAEQWCVTINRKKKKLEHSSHSLPKPNLSD</sequence>
<reference evidence="3 4" key="1">
    <citation type="submission" date="2020-06" db="EMBL/GenBank/DDBJ databases">
        <authorList>
            <person name="Li R."/>
            <person name="Bekaert M."/>
        </authorList>
    </citation>
    <scope>NUCLEOTIDE SEQUENCE [LARGE SCALE GENOMIC DNA]</scope>
    <source>
        <strain evidence="4">wild</strain>
    </source>
</reference>